<organism evidence="2 3">
    <name type="scientific">Natronorubrum sediminis</name>
    <dbReference type="NCBI Taxonomy" id="640943"/>
    <lineage>
        <taxon>Archaea</taxon>
        <taxon>Methanobacteriati</taxon>
        <taxon>Methanobacteriota</taxon>
        <taxon>Stenosarchaea group</taxon>
        <taxon>Halobacteria</taxon>
        <taxon>Halobacteriales</taxon>
        <taxon>Natrialbaceae</taxon>
        <taxon>Natronorubrum</taxon>
    </lineage>
</organism>
<dbReference type="Pfam" id="PF25950">
    <property type="entry name" value="DUF7988"/>
    <property type="match status" value="1"/>
</dbReference>
<gene>
    <name evidence="2" type="ORF">SAMN04487967_0195</name>
</gene>
<sequence>MSYPVRSARQRIQAEHAAVVEGVDRVATRIAEPWDTARTTDRNAVVDGLHEGLEMAGVLEYLPRVLVDVVEAIGYELRAQPVAAPPYVVVTSRGPLLRATIDPGRLIIRFNAFEVVRDHDPRRPPAYRRQDGVRVHVSLE</sequence>
<dbReference type="Proteomes" id="UP000199112">
    <property type="component" value="Unassembled WGS sequence"/>
</dbReference>
<dbReference type="EMBL" id="FNWL01000001">
    <property type="protein sequence ID" value="SEH11099.1"/>
    <property type="molecule type" value="Genomic_DNA"/>
</dbReference>
<evidence type="ECO:0000313" key="2">
    <source>
        <dbReference type="EMBL" id="SEH11099.1"/>
    </source>
</evidence>
<accession>A0A1H6FJR2</accession>
<keyword evidence="3" id="KW-1185">Reference proteome</keyword>
<name>A0A1H6FJR2_9EURY</name>
<dbReference type="AlphaFoldDB" id="A0A1H6FJR2"/>
<dbReference type="RefSeq" id="WP_090503790.1">
    <property type="nucleotide sequence ID" value="NZ_FNWL01000001.1"/>
</dbReference>
<feature type="domain" description="DUF7988" evidence="1">
    <location>
        <begin position="7"/>
        <end position="140"/>
    </location>
</feature>
<dbReference type="InterPro" id="IPR058294">
    <property type="entry name" value="DUF7988"/>
</dbReference>
<dbReference type="OrthoDB" id="168840at2157"/>
<evidence type="ECO:0000313" key="3">
    <source>
        <dbReference type="Proteomes" id="UP000199112"/>
    </source>
</evidence>
<evidence type="ECO:0000259" key="1">
    <source>
        <dbReference type="Pfam" id="PF25950"/>
    </source>
</evidence>
<proteinExistence type="predicted"/>
<protein>
    <recommendedName>
        <fullName evidence="1">DUF7988 domain-containing protein</fullName>
    </recommendedName>
</protein>
<reference evidence="3" key="1">
    <citation type="submission" date="2016-10" db="EMBL/GenBank/DDBJ databases">
        <authorList>
            <person name="Varghese N."/>
            <person name="Submissions S."/>
        </authorList>
    </citation>
    <scope>NUCLEOTIDE SEQUENCE [LARGE SCALE GENOMIC DNA]</scope>
    <source>
        <strain evidence="3">CGMCC 1.8981</strain>
    </source>
</reference>